<evidence type="ECO:0000259" key="1">
    <source>
        <dbReference type="Pfam" id="PF22741"/>
    </source>
</evidence>
<name>A0A2T1LTW2_9CHRO</name>
<dbReference type="AlphaFoldDB" id="A0A2T1LTW2"/>
<dbReference type="InterPro" id="IPR029021">
    <property type="entry name" value="Prot-tyrosine_phosphatase-like"/>
</dbReference>
<dbReference type="OrthoDB" id="7391097at2"/>
<protein>
    <submittedName>
        <fullName evidence="2">Phosphatase</fullName>
    </submittedName>
</protein>
<reference evidence="2 3" key="1">
    <citation type="submission" date="2018-03" db="EMBL/GenBank/DDBJ databases">
        <title>The ancient ancestry and fast evolution of plastids.</title>
        <authorList>
            <person name="Moore K.R."/>
            <person name="Magnabosco C."/>
            <person name="Momper L."/>
            <person name="Gold D.A."/>
            <person name="Bosak T."/>
            <person name="Fournier G.P."/>
        </authorList>
    </citation>
    <scope>NUCLEOTIDE SEQUENCE [LARGE SCALE GENOMIC DNA]</scope>
    <source>
        <strain evidence="2 3">CCALA 016</strain>
    </source>
</reference>
<dbReference type="SUPFAM" id="SSF52799">
    <property type="entry name" value="(Phosphotyrosine protein) phosphatases II"/>
    <property type="match status" value="1"/>
</dbReference>
<evidence type="ECO:0000313" key="3">
    <source>
        <dbReference type="Proteomes" id="UP000239001"/>
    </source>
</evidence>
<accession>A0A2T1LTW2</accession>
<dbReference type="CDD" id="cd14503">
    <property type="entry name" value="PTP-bact"/>
    <property type="match status" value="1"/>
</dbReference>
<keyword evidence="3" id="KW-1185">Reference proteome</keyword>
<evidence type="ECO:0000313" key="2">
    <source>
        <dbReference type="EMBL" id="PSF34556.1"/>
    </source>
</evidence>
<comment type="caution">
    <text evidence="2">The sequence shown here is derived from an EMBL/GenBank/DDBJ whole genome shotgun (WGS) entry which is preliminary data.</text>
</comment>
<gene>
    <name evidence="2" type="ORF">C7H19_18495</name>
</gene>
<dbReference type="InterPro" id="IPR055214">
    <property type="entry name" value="PTP-NADK"/>
</dbReference>
<proteinExistence type="predicted"/>
<reference evidence="2 3" key="2">
    <citation type="submission" date="2018-03" db="EMBL/GenBank/DDBJ databases">
        <authorList>
            <person name="Keele B.F."/>
        </authorList>
    </citation>
    <scope>NUCLEOTIDE SEQUENCE [LARGE SCALE GENOMIC DNA]</scope>
    <source>
        <strain evidence="2 3">CCALA 016</strain>
    </source>
</reference>
<sequence length="150" mass="17379">MESIKNYYLITDNIATSGQPTTDQFTEIAQAGYKIVINLALPSSDNALPDEGAIVTQLGMIYLHIPVIWDSPKIEDLQFFCEVMESTKKHKVWVHCALNMRVSCFMYLYRKLILKLPEIQAQYPMTELWQPNKIWQQFIQEAEANLITFC</sequence>
<dbReference type="RefSeq" id="WP_106458401.1">
    <property type="nucleotide sequence ID" value="NZ_PXOH01000025.1"/>
</dbReference>
<organism evidence="2 3">
    <name type="scientific">Aphanothece hegewaldii CCALA 016</name>
    <dbReference type="NCBI Taxonomy" id="2107694"/>
    <lineage>
        <taxon>Bacteria</taxon>
        <taxon>Bacillati</taxon>
        <taxon>Cyanobacteriota</taxon>
        <taxon>Cyanophyceae</taxon>
        <taxon>Oscillatoriophycideae</taxon>
        <taxon>Chroococcales</taxon>
        <taxon>Aphanothecaceae</taxon>
        <taxon>Aphanothece</taxon>
    </lineage>
</organism>
<dbReference type="Proteomes" id="UP000239001">
    <property type="component" value="Unassembled WGS sequence"/>
</dbReference>
<dbReference type="Gene3D" id="3.90.190.10">
    <property type="entry name" value="Protein tyrosine phosphatase superfamily"/>
    <property type="match status" value="1"/>
</dbReference>
<feature type="domain" description="DSP-PTPase phosphatase fused to NAD+ Kinase" evidence="1">
    <location>
        <begin position="16"/>
        <end position="127"/>
    </location>
</feature>
<dbReference type="EMBL" id="PXOH01000025">
    <property type="protein sequence ID" value="PSF34556.1"/>
    <property type="molecule type" value="Genomic_DNA"/>
</dbReference>
<dbReference type="Pfam" id="PF22741">
    <property type="entry name" value="PTP-NADK"/>
    <property type="match status" value="1"/>
</dbReference>